<dbReference type="InParanoid" id="B0D3N8"/>
<feature type="region of interest" description="Disordered" evidence="2">
    <location>
        <begin position="226"/>
        <end position="267"/>
    </location>
</feature>
<proteinExistence type="inferred from homology"/>
<dbReference type="Proteomes" id="UP000001194">
    <property type="component" value="Unassembled WGS sequence"/>
</dbReference>
<reference evidence="4 5" key="1">
    <citation type="journal article" date="2008" name="Nature">
        <title>The genome of Laccaria bicolor provides insights into mycorrhizal symbiosis.</title>
        <authorList>
            <person name="Martin F."/>
            <person name="Aerts A."/>
            <person name="Ahren D."/>
            <person name="Brun A."/>
            <person name="Danchin E.G.J."/>
            <person name="Duchaussoy F."/>
            <person name="Gibon J."/>
            <person name="Kohler A."/>
            <person name="Lindquist E."/>
            <person name="Pereda V."/>
            <person name="Salamov A."/>
            <person name="Shapiro H.J."/>
            <person name="Wuyts J."/>
            <person name="Blaudez D."/>
            <person name="Buee M."/>
            <person name="Brokstein P."/>
            <person name="Canbaeck B."/>
            <person name="Cohen D."/>
            <person name="Courty P.E."/>
            <person name="Coutinho P.M."/>
            <person name="Delaruelle C."/>
            <person name="Detter J.C."/>
            <person name="Deveau A."/>
            <person name="DiFazio S."/>
            <person name="Duplessis S."/>
            <person name="Fraissinet-Tachet L."/>
            <person name="Lucic E."/>
            <person name="Frey-Klett P."/>
            <person name="Fourrey C."/>
            <person name="Feussner I."/>
            <person name="Gay G."/>
            <person name="Grimwood J."/>
            <person name="Hoegger P.J."/>
            <person name="Jain P."/>
            <person name="Kilaru S."/>
            <person name="Labbe J."/>
            <person name="Lin Y.C."/>
            <person name="Legue V."/>
            <person name="Le Tacon F."/>
            <person name="Marmeisse R."/>
            <person name="Melayah D."/>
            <person name="Montanini B."/>
            <person name="Muratet M."/>
            <person name="Nehls U."/>
            <person name="Niculita-Hirzel H."/>
            <person name="Oudot-Le Secq M.P."/>
            <person name="Peter M."/>
            <person name="Quesneville H."/>
            <person name="Rajashekar B."/>
            <person name="Reich M."/>
            <person name="Rouhier N."/>
            <person name="Schmutz J."/>
            <person name="Yin T."/>
            <person name="Chalot M."/>
            <person name="Henrissat B."/>
            <person name="Kuees U."/>
            <person name="Lucas S."/>
            <person name="Van de Peer Y."/>
            <person name="Podila G.K."/>
            <person name="Polle A."/>
            <person name="Pukkila P.J."/>
            <person name="Richardson P.M."/>
            <person name="Rouze P."/>
            <person name="Sanders I.R."/>
            <person name="Stajich J.E."/>
            <person name="Tunlid A."/>
            <person name="Tuskan G."/>
            <person name="Grigoriev I.V."/>
        </authorList>
    </citation>
    <scope>NUCLEOTIDE SEQUENCE [LARGE SCALE GENOMIC DNA]</scope>
    <source>
        <strain evidence="5">S238N-H82 / ATCC MYA-4686</strain>
    </source>
</reference>
<dbReference type="PANTHER" id="PTHR28626:SF3">
    <property type="entry name" value="SRR1-LIKE PROTEIN"/>
    <property type="match status" value="1"/>
</dbReference>
<dbReference type="RefSeq" id="XP_001878604.1">
    <property type="nucleotide sequence ID" value="XM_001878569.1"/>
</dbReference>
<dbReference type="GeneID" id="6073987"/>
<comment type="similarity">
    <text evidence="1">Belongs to the SRR1 family.</text>
</comment>
<evidence type="ECO:0000313" key="5">
    <source>
        <dbReference type="Proteomes" id="UP000001194"/>
    </source>
</evidence>
<dbReference type="GO" id="GO:0005634">
    <property type="term" value="C:nucleus"/>
    <property type="evidence" value="ECO:0007669"/>
    <property type="project" value="TreeGrafter"/>
</dbReference>
<dbReference type="OrthoDB" id="551431at2759"/>
<organism evidence="5">
    <name type="scientific">Laccaria bicolor (strain S238N-H82 / ATCC MYA-4686)</name>
    <name type="common">Bicoloured deceiver</name>
    <name type="synonym">Laccaria laccata var. bicolor</name>
    <dbReference type="NCBI Taxonomy" id="486041"/>
    <lineage>
        <taxon>Eukaryota</taxon>
        <taxon>Fungi</taxon>
        <taxon>Dikarya</taxon>
        <taxon>Basidiomycota</taxon>
        <taxon>Agaricomycotina</taxon>
        <taxon>Agaricomycetes</taxon>
        <taxon>Agaricomycetidae</taxon>
        <taxon>Agaricales</taxon>
        <taxon>Agaricineae</taxon>
        <taxon>Hydnangiaceae</taxon>
        <taxon>Laccaria</taxon>
    </lineage>
</organism>
<dbReference type="HOGENOM" id="CLU_1042313_0_0_1"/>
<dbReference type="EMBL" id="DS547096">
    <property type="protein sequence ID" value="EDR11303.1"/>
    <property type="molecule type" value="Genomic_DNA"/>
</dbReference>
<gene>
    <name evidence="4" type="ORF">LACBIDRAFT_315995</name>
</gene>
<protein>
    <submittedName>
        <fullName evidence="4">Predicted protein</fullName>
    </submittedName>
</protein>
<dbReference type="InterPro" id="IPR012942">
    <property type="entry name" value="SRR1-like"/>
</dbReference>
<dbReference type="PANTHER" id="PTHR28626">
    <property type="entry name" value="SRR1-LIKE PROTEIN"/>
    <property type="match status" value="1"/>
</dbReference>
<name>B0D3N8_LACBS</name>
<sequence length="267" mass="29685">MFTSVLARSAQKPLSLLTLEPFLDILKGAWSVISPEPPAILCLGLGSPTMSPNSNIQLAFLVEMCRDLKIEHDNVSLYDPVFTAEDTALFEDLHMRVLTENRAGPRAFSRNAQHPVDVPTMCLMPHCDMELYENFLKVNWSQERLSKALLVGNRLGEYVDSNPNHKLKTRVPYLLKLAPLLECRPLPPSSAWPTAFNNTCAQFLPPNAFLAEANSEVAQHELNMSDAAVTPNDPKGRSGSEMRQNETLRIAQVKGSHQNNCDGMDDT</sequence>
<keyword evidence="5" id="KW-1185">Reference proteome</keyword>
<dbReference type="InterPro" id="IPR040044">
    <property type="entry name" value="SRR1L"/>
</dbReference>
<evidence type="ECO:0000256" key="1">
    <source>
        <dbReference type="ARBA" id="ARBA00009856"/>
    </source>
</evidence>
<evidence type="ECO:0000313" key="4">
    <source>
        <dbReference type="EMBL" id="EDR11303.1"/>
    </source>
</evidence>
<dbReference type="Pfam" id="PF07985">
    <property type="entry name" value="SRR1"/>
    <property type="match status" value="1"/>
</dbReference>
<feature type="domain" description="SRR1-like" evidence="3">
    <location>
        <begin position="35"/>
        <end position="202"/>
    </location>
</feature>
<dbReference type="FunCoup" id="B0D3N8">
    <property type="interactions" value="130"/>
</dbReference>
<feature type="compositionally biased region" description="Basic and acidic residues" evidence="2">
    <location>
        <begin position="234"/>
        <end position="246"/>
    </location>
</feature>
<dbReference type="AlphaFoldDB" id="B0D3N8"/>
<accession>B0D3N8</accession>
<evidence type="ECO:0000256" key="2">
    <source>
        <dbReference type="SAM" id="MobiDB-lite"/>
    </source>
</evidence>
<evidence type="ECO:0000259" key="3">
    <source>
        <dbReference type="Pfam" id="PF07985"/>
    </source>
</evidence>
<dbReference type="GO" id="GO:0005737">
    <property type="term" value="C:cytoplasm"/>
    <property type="evidence" value="ECO:0007669"/>
    <property type="project" value="TreeGrafter"/>
</dbReference>
<dbReference type="KEGG" id="lbc:LACBIDRAFT_315995"/>